<dbReference type="Gene3D" id="3.90.730.10">
    <property type="entry name" value="Ribonuclease T2-like"/>
    <property type="match status" value="1"/>
</dbReference>
<dbReference type="PANTHER" id="PTHR11240:SF22">
    <property type="entry name" value="RIBONUCLEASE T2"/>
    <property type="match status" value="1"/>
</dbReference>
<protein>
    <submittedName>
        <fullName evidence="2">Uncharacterized protein</fullName>
    </submittedName>
</protein>
<dbReference type="PANTHER" id="PTHR11240">
    <property type="entry name" value="RIBONUCLEASE T2"/>
    <property type="match status" value="1"/>
</dbReference>
<dbReference type="SUPFAM" id="SSF55895">
    <property type="entry name" value="Ribonuclease Rh-like"/>
    <property type="match status" value="1"/>
</dbReference>
<dbReference type="InterPro" id="IPR036430">
    <property type="entry name" value="RNase_T2-like_sf"/>
</dbReference>
<name>A0A382DW69_9ZZZZ</name>
<reference evidence="2" key="1">
    <citation type="submission" date="2018-05" db="EMBL/GenBank/DDBJ databases">
        <authorList>
            <person name="Lanie J.A."/>
            <person name="Ng W.-L."/>
            <person name="Kazmierczak K.M."/>
            <person name="Andrzejewski T.M."/>
            <person name="Davidsen T.M."/>
            <person name="Wayne K.J."/>
            <person name="Tettelin H."/>
            <person name="Glass J.I."/>
            <person name="Rusch D."/>
            <person name="Podicherti R."/>
            <person name="Tsui H.-C.T."/>
            <person name="Winkler M.E."/>
        </authorList>
    </citation>
    <scope>NUCLEOTIDE SEQUENCE</scope>
</reference>
<organism evidence="2">
    <name type="scientific">marine metagenome</name>
    <dbReference type="NCBI Taxonomy" id="408172"/>
    <lineage>
        <taxon>unclassified sequences</taxon>
        <taxon>metagenomes</taxon>
        <taxon>ecological metagenomes</taxon>
    </lineage>
</organism>
<sequence>MNHIFKRIIAVFFKSSQSEENFYYLALLKNADIVYGASIHGLWPNYANGSYPSFCKNVEFDFDKLSSIIKELRDYWNLPGDIGKDEISFWQHEYKKHGSCMFIELTELEYFKKALELYYYVMENGIDIEKYRNGKNYMIPFDLDFKLIEK</sequence>
<dbReference type="Pfam" id="PF00445">
    <property type="entry name" value="Ribonuclease_T2"/>
    <property type="match status" value="1"/>
</dbReference>
<dbReference type="GO" id="GO:0003723">
    <property type="term" value="F:RNA binding"/>
    <property type="evidence" value="ECO:0007669"/>
    <property type="project" value="InterPro"/>
</dbReference>
<evidence type="ECO:0000256" key="1">
    <source>
        <dbReference type="ARBA" id="ARBA00007469"/>
    </source>
</evidence>
<evidence type="ECO:0000313" key="2">
    <source>
        <dbReference type="EMBL" id="SVB42389.1"/>
    </source>
</evidence>
<proteinExistence type="inferred from homology"/>
<comment type="similarity">
    <text evidence="1">Belongs to the RNase T2 family.</text>
</comment>
<dbReference type="PROSITE" id="PS00531">
    <property type="entry name" value="RNASE_T2_2"/>
    <property type="match status" value="1"/>
</dbReference>
<gene>
    <name evidence="2" type="ORF">METZ01_LOCUS195243</name>
</gene>
<dbReference type="AlphaFoldDB" id="A0A382DW69"/>
<dbReference type="EMBL" id="UINC01041302">
    <property type="protein sequence ID" value="SVB42389.1"/>
    <property type="molecule type" value="Genomic_DNA"/>
</dbReference>
<accession>A0A382DW69</accession>
<dbReference type="GO" id="GO:0033897">
    <property type="term" value="F:ribonuclease T2 activity"/>
    <property type="evidence" value="ECO:0007669"/>
    <property type="project" value="InterPro"/>
</dbReference>
<dbReference type="InterPro" id="IPR001568">
    <property type="entry name" value="RNase_T2-like"/>
</dbReference>
<dbReference type="InterPro" id="IPR033130">
    <property type="entry name" value="RNase_T2_His_AS_2"/>
</dbReference>